<comment type="caution">
    <text evidence="2">The sequence shown here is derived from an EMBL/GenBank/DDBJ whole genome shotgun (WGS) entry which is preliminary data.</text>
</comment>
<accession>A0A9D4JHL4</accession>
<feature type="region of interest" description="Disordered" evidence="1">
    <location>
        <begin position="60"/>
        <end position="90"/>
    </location>
</feature>
<proteinExistence type="predicted"/>
<protein>
    <submittedName>
        <fullName evidence="2">Uncharacterized protein</fullName>
    </submittedName>
</protein>
<evidence type="ECO:0000313" key="2">
    <source>
        <dbReference type="EMBL" id="KAH3812240.1"/>
    </source>
</evidence>
<dbReference type="AlphaFoldDB" id="A0A9D4JHL4"/>
<keyword evidence="3" id="KW-1185">Reference proteome</keyword>
<dbReference type="EMBL" id="JAIWYP010000006">
    <property type="protein sequence ID" value="KAH3812240.1"/>
    <property type="molecule type" value="Genomic_DNA"/>
</dbReference>
<reference evidence="2" key="2">
    <citation type="submission" date="2020-11" db="EMBL/GenBank/DDBJ databases">
        <authorList>
            <person name="McCartney M.A."/>
            <person name="Auch B."/>
            <person name="Kono T."/>
            <person name="Mallez S."/>
            <person name="Becker A."/>
            <person name="Gohl D.M."/>
            <person name="Silverstein K.A.T."/>
            <person name="Koren S."/>
            <person name="Bechman K.B."/>
            <person name="Herman A."/>
            <person name="Abrahante J.E."/>
            <person name="Garbe J."/>
        </authorList>
    </citation>
    <scope>NUCLEOTIDE SEQUENCE</scope>
    <source>
        <strain evidence="2">Duluth1</strain>
        <tissue evidence="2">Whole animal</tissue>
    </source>
</reference>
<evidence type="ECO:0000256" key="1">
    <source>
        <dbReference type="SAM" id="MobiDB-lite"/>
    </source>
</evidence>
<dbReference type="Proteomes" id="UP000828390">
    <property type="component" value="Unassembled WGS sequence"/>
</dbReference>
<name>A0A9D4JHL4_DREPO</name>
<gene>
    <name evidence="2" type="ORF">DPMN_140664</name>
</gene>
<reference evidence="2" key="1">
    <citation type="journal article" date="2019" name="bioRxiv">
        <title>The Genome of the Zebra Mussel, Dreissena polymorpha: A Resource for Invasive Species Research.</title>
        <authorList>
            <person name="McCartney M.A."/>
            <person name="Auch B."/>
            <person name="Kono T."/>
            <person name="Mallez S."/>
            <person name="Zhang Y."/>
            <person name="Obille A."/>
            <person name="Becker A."/>
            <person name="Abrahante J.E."/>
            <person name="Garbe J."/>
            <person name="Badalamenti J.P."/>
            <person name="Herman A."/>
            <person name="Mangelson H."/>
            <person name="Liachko I."/>
            <person name="Sullivan S."/>
            <person name="Sone E.D."/>
            <person name="Koren S."/>
            <person name="Silverstein K.A.T."/>
            <person name="Beckman K.B."/>
            <person name="Gohl D.M."/>
        </authorList>
    </citation>
    <scope>NUCLEOTIDE SEQUENCE</scope>
    <source>
        <strain evidence="2">Duluth1</strain>
        <tissue evidence="2">Whole animal</tissue>
    </source>
</reference>
<organism evidence="2 3">
    <name type="scientific">Dreissena polymorpha</name>
    <name type="common">Zebra mussel</name>
    <name type="synonym">Mytilus polymorpha</name>
    <dbReference type="NCBI Taxonomy" id="45954"/>
    <lineage>
        <taxon>Eukaryota</taxon>
        <taxon>Metazoa</taxon>
        <taxon>Spiralia</taxon>
        <taxon>Lophotrochozoa</taxon>
        <taxon>Mollusca</taxon>
        <taxon>Bivalvia</taxon>
        <taxon>Autobranchia</taxon>
        <taxon>Heteroconchia</taxon>
        <taxon>Euheterodonta</taxon>
        <taxon>Imparidentia</taxon>
        <taxon>Neoheterodontei</taxon>
        <taxon>Myida</taxon>
        <taxon>Dreissenoidea</taxon>
        <taxon>Dreissenidae</taxon>
        <taxon>Dreissena</taxon>
    </lineage>
</organism>
<sequence length="90" mass="10015">MSSEPGRRNDVERHGYSNQFVDTFCRTSVAVSHTFCYQGNDTLQRVRDVKSTVVEDYRGLAGRGGTASSKPENIEDRSSVRTRGPCTSHC</sequence>
<evidence type="ECO:0000313" key="3">
    <source>
        <dbReference type="Proteomes" id="UP000828390"/>
    </source>
</evidence>